<keyword evidence="3" id="KW-1185">Reference proteome</keyword>
<comment type="caution">
    <text evidence="2">The sequence shown here is derived from an EMBL/GenBank/DDBJ whole genome shotgun (WGS) entry which is preliminary data.</text>
</comment>
<dbReference type="InterPro" id="IPR003489">
    <property type="entry name" value="RHF/RaiA"/>
</dbReference>
<sequence length="127" mass="14293">MPHITPEVIGAKVILRGIHLELSDAMKANYNEKAAKLLRHEPRIDRIRFDVELDKTKTSKDHFIAHGRIEISGPDIVASADSEDAYKSVDLLTDKLDGLLRKRHSELKEKRHHPHGVDIGAPLPKTV</sequence>
<evidence type="ECO:0000313" key="3">
    <source>
        <dbReference type="Proteomes" id="UP000315648"/>
    </source>
</evidence>
<dbReference type="AlphaFoldDB" id="A0A556QIU9"/>
<dbReference type="InterPro" id="IPR036567">
    <property type="entry name" value="RHF-like"/>
</dbReference>
<organism evidence="2 3">
    <name type="scientific">Rariglobus hedericola</name>
    <dbReference type="NCBI Taxonomy" id="2597822"/>
    <lineage>
        <taxon>Bacteria</taxon>
        <taxon>Pseudomonadati</taxon>
        <taxon>Verrucomicrobiota</taxon>
        <taxon>Opitutia</taxon>
        <taxon>Opitutales</taxon>
        <taxon>Opitutaceae</taxon>
        <taxon>Rariglobus</taxon>
    </lineage>
</organism>
<dbReference type="CDD" id="cd00552">
    <property type="entry name" value="RaiA"/>
    <property type="match status" value="1"/>
</dbReference>
<accession>A0A556QIU9</accession>
<evidence type="ECO:0000313" key="2">
    <source>
        <dbReference type="EMBL" id="TSJ76566.1"/>
    </source>
</evidence>
<feature type="compositionally biased region" description="Basic residues" evidence="1">
    <location>
        <begin position="105"/>
        <end position="114"/>
    </location>
</feature>
<dbReference type="RefSeq" id="WP_144230323.1">
    <property type="nucleotide sequence ID" value="NZ_CBCRVV010000004.1"/>
</dbReference>
<proteinExistence type="predicted"/>
<dbReference type="Pfam" id="PF02482">
    <property type="entry name" value="Ribosomal_S30AE"/>
    <property type="match status" value="1"/>
</dbReference>
<feature type="region of interest" description="Disordered" evidence="1">
    <location>
        <begin position="105"/>
        <end position="127"/>
    </location>
</feature>
<reference evidence="2 3" key="1">
    <citation type="submission" date="2019-07" db="EMBL/GenBank/DDBJ databases">
        <title>Description of 53C-WASEF.</title>
        <authorList>
            <person name="Pitt A."/>
            <person name="Hahn M.W."/>
        </authorList>
    </citation>
    <scope>NUCLEOTIDE SEQUENCE [LARGE SCALE GENOMIC DNA]</scope>
    <source>
        <strain evidence="2 3">53C-WASEF</strain>
    </source>
</reference>
<dbReference type="Proteomes" id="UP000315648">
    <property type="component" value="Unassembled WGS sequence"/>
</dbReference>
<dbReference type="SUPFAM" id="SSF69754">
    <property type="entry name" value="Ribosome binding protein Y (YfiA homologue)"/>
    <property type="match status" value="1"/>
</dbReference>
<protein>
    <submittedName>
        <fullName evidence="2">Ribosome-associated translation inhibitor RaiA</fullName>
    </submittedName>
</protein>
<name>A0A556QIU9_9BACT</name>
<evidence type="ECO:0000256" key="1">
    <source>
        <dbReference type="SAM" id="MobiDB-lite"/>
    </source>
</evidence>
<dbReference type="OrthoDB" id="194787at2"/>
<dbReference type="EMBL" id="VMBG01000002">
    <property type="protein sequence ID" value="TSJ76566.1"/>
    <property type="molecule type" value="Genomic_DNA"/>
</dbReference>
<dbReference type="NCBIfam" id="TIGR00741">
    <property type="entry name" value="yfiA"/>
    <property type="match status" value="1"/>
</dbReference>
<dbReference type="Gene3D" id="3.30.160.100">
    <property type="entry name" value="Ribosome hibernation promotion factor-like"/>
    <property type="match status" value="1"/>
</dbReference>
<gene>
    <name evidence="2" type="primary">raiA</name>
    <name evidence="2" type="ORF">FPL22_10570</name>
</gene>